<dbReference type="EMBL" id="BMDY01000019">
    <property type="protein sequence ID" value="GGB14424.1"/>
    <property type="molecule type" value="Genomic_DNA"/>
</dbReference>
<accession>A0ABQ1I447</accession>
<dbReference type="Proteomes" id="UP000651977">
    <property type="component" value="Unassembled WGS sequence"/>
</dbReference>
<keyword evidence="2" id="KW-1185">Reference proteome</keyword>
<reference evidence="2" key="1">
    <citation type="journal article" date="2019" name="Int. J. Syst. Evol. Microbiol.">
        <title>The Global Catalogue of Microorganisms (GCM) 10K type strain sequencing project: providing services to taxonomists for standard genome sequencing and annotation.</title>
        <authorList>
            <consortium name="The Broad Institute Genomics Platform"/>
            <consortium name="The Broad Institute Genome Sequencing Center for Infectious Disease"/>
            <person name="Wu L."/>
            <person name="Ma J."/>
        </authorList>
    </citation>
    <scope>NUCLEOTIDE SEQUENCE [LARGE SCALE GENOMIC DNA]</scope>
    <source>
        <strain evidence="2">CGMCC 1.10131</strain>
    </source>
</reference>
<name>A0ABQ1I447_9ALTE</name>
<evidence type="ECO:0000313" key="1">
    <source>
        <dbReference type="EMBL" id="GGB14424.1"/>
    </source>
</evidence>
<protein>
    <submittedName>
        <fullName evidence="1">Uncharacterized protein</fullName>
    </submittedName>
</protein>
<organism evidence="1 2">
    <name type="scientific">Agarivorans gilvus</name>
    <dbReference type="NCBI Taxonomy" id="680279"/>
    <lineage>
        <taxon>Bacteria</taxon>
        <taxon>Pseudomonadati</taxon>
        <taxon>Pseudomonadota</taxon>
        <taxon>Gammaproteobacteria</taxon>
        <taxon>Alteromonadales</taxon>
        <taxon>Alteromonadaceae</taxon>
        <taxon>Agarivorans</taxon>
    </lineage>
</organism>
<proteinExistence type="predicted"/>
<evidence type="ECO:0000313" key="2">
    <source>
        <dbReference type="Proteomes" id="UP000651977"/>
    </source>
</evidence>
<gene>
    <name evidence="1" type="ORF">GCM10007414_29850</name>
</gene>
<comment type="caution">
    <text evidence="1">The sequence shown here is derived from an EMBL/GenBank/DDBJ whole genome shotgun (WGS) entry which is preliminary data.</text>
</comment>
<sequence length="120" mass="13529">MLGSAWASVATIVAVEMTEQAPQSWQVAVSVLHDDSGWEHYADKWRVLDPQGRVLAERVLLHPHVEEQPFTRSLDSVVIPETIGVVYIEVHDTQSAWASQRVELDLSQAKQATVKWEMPK</sequence>